<protein>
    <submittedName>
        <fullName evidence="2">DUF2726 domain-containing protein</fullName>
    </submittedName>
</protein>
<proteinExistence type="predicted"/>
<dbReference type="EMBL" id="JAZGQK010000048">
    <property type="protein sequence ID" value="MEE6263979.1"/>
    <property type="molecule type" value="Genomic_DNA"/>
</dbReference>
<gene>
    <name evidence="2" type="ORF">V1633_36580</name>
</gene>
<name>A0ABU7S6A5_9ACTN</name>
<evidence type="ECO:0000256" key="1">
    <source>
        <dbReference type="SAM" id="MobiDB-lite"/>
    </source>
</evidence>
<comment type="caution">
    <text evidence="2">The sequence shown here is derived from an EMBL/GenBank/DDBJ whole genome shotgun (WGS) entry which is preliminary data.</text>
</comment>
<dbReference type="RefSeq" id="WP_331218771.1">
    <property type="nucleotide sequence ID" value="NZ_JAZGQK010000048.1"/>
</dbReference>
<dbReference type="Proteomes" id="UP001332243">
    <property type="component" value="Unassembled WGS sequence"/>
</dbReference>
<evidence type="ECO:0000313" key="2">
    <source>
        <dbReference type="EMBL" id="MEE6263979.1"/>
    </source>
</evidence>
<reference evidence="2 3" key="1">
    <citation type="submission" date="2024-01" db="EMBL/GenBank/DDBJ databases">
        <title>Genome insights into Plantactinospora sonchi sp. nov.</title>
        <authorList>
            <person name="Wang L."/>
        </authorList>
    </citation>
    <scope>NUCLEOTIDE SEQUENCE [LARGE SCALE GENOMIC DNA]</scope>
    <source>
        <strain evidence="2 3">NEAU-QY2</strain>
    </source>
</reference>
<sequence length="303" mass="33368">MAKTGSDGRPSTHPGGLPGDLADGGTDGAVIERAGRVARPHQRLGHLVPRRPEGITANQWNSASRGVFDFVVSDPGGRVAPFAVEFVDPDTRTAQSQRGERMKLAVCEAVGLELVRIESPTLRPGPRARRIVEYLIDACAFHAVTGDPADPDDLAPAAPLNYRDIVGRLPDGRSGHVNDLGAVAKTAAVDAYVNRELVDPILRSLHLDWKDGPAEGWAWLHVRPGEYLFERVRIWQHRFSSGIEPGRLAEDLATMTVGERLRLRELVALPLRARDRLAAELDVLRRRRDELTNPYAFDHVSFE</sequence>
<organism evidence="2 3">
    <name type="scientific">Plantactinospora sonchi</name>
    <dbReference type="NCBI Taxonomy" id="1544735"/>
    <lineage>
        <taxon>Bacteria</taxon>
        <taxon>Bacillati</taxon>
        <taxon>Actinomycetota</taxon>
        <taxon>Actinomycetes</taxon>
        <taxon>Micromonosporales</taxon>
        <taxon>Micromonosporaceae</taxon>
        <taxon>Plantactinospora</taxon>
    </lineage>
</organism>
<keyword evidence="3" id="KW-1185">Reference proteome</keyword>
<evidence type="ECO:0000313" key="3">
    <source>
        <dbReference type="Proteomes" id="UP001332243"/>
    </source>
</evidence>
<feature type="region of interest" description="Disordered" evidence="1">
    <location>
        <begin position="1"/>
        <end position="27"/>
    </location>
</feature>
<accession>A0ABU7S6A5</accession>